<dbReference type="GO" id="GO:0004672">
    <property type="term" value="F:protein kinase activity"/>
    <property type="evidence" value="ECO:0007669"/>
    <property type="project" value="InterPro"/>
</dbReference>
<keyword evidence="2" id="KW-0802">TPR repeat</keyword>
<dbReference type="InterPro" id="IPR019734">
    <property type="entry name" value="TPR_rpt"/>
</dbReference>
<dbReference type="Gene3D" id="3.40.50.300">
    <property type="entry name" value="P-loop containing nucleotide triphosphate hydrolases"/>
    <property type="match status" value="1"/>
</dbReference>
<dbReference type="PROSITE" id="PS50005">
    <property type="entry name" value="TPR"/>
    <property type="match status" value="2"/>
</dbReference>
<dbReference type="PROSITE" id="PS50887">
    <property type="entry name" value="GGDEF"/>
    <property type="match status" value="1"/>
</dbReference>
<dbReference type="EMBL" id="FQXR01000012">
    <property type="protein sequence ID" value="SHI11881.1"/>
    <property type="molecule type" value="Genomic_DNA"/>
</dbReference>
<dbReference type="GO" id="GO:0016020">
    <property type="term" value="C:membrane"/>
    <property type="evidence" value="ECO:0007669"/>
    <property type="project" value="UniProtKB-SubCell"/>
</dbReference>
<dbReference type="SMART" id="SM00267">
    <property type="entry name" value="GGDEF"/>
    <property type="match status" value="1"/>
</dbReference>
<dbReference type="InterPro" id="IPR029016">
    <property type="entry name" value="GAF-like_dom_sf"/>
</dbReference>
<evidence type="ECO:0000259" key="4">
    <source>
        <dbReference type="PROSITE" id="PS50887"/>
    </source>
</evidence>
<dbReference type="GO" id="GO:0052621">
    <property type="term" value="F:diguanylate cyclase activity"/>
    <property type="evidence" value="ECO:0007669"/>
    <property type="project" value="TreeGrafter"/>
</dbReference>
<feature type="domain" description="Protein kinase" evidence="3">
    <location>
        <begin position="28"/>
        <end position="283"/>
    </location>
</feature>
<dbReference type="SUPFAM" id="SSF56112">
    <property type="entry name" value="Protein kinase-like (PK-like)"/>
    <property type="match status" value="1"/>
</dbReference>
<evidence type="ECO:0000259" key="3">
    <source>
        <dbReference type="PROSITE" id="PS50011"/>
    </source>
</evidence>
<dbReference type="PROSITE" id="PS50011">
    <property type="entry name" value="PROTEIN_KINASE_DOM"/>
    <property type="match status" value="1"/>
</dbReference>
<dbReference type="InterPro" id="IPR000160">
    <property type="entry name" value="GGDEF_dom"/>
</dbReference>
<dbReference type="PANTHER" id="PTHR45138:SF9">
    <property type="entry name" value="DIGUANYLATE CYCLASE DGCM-RELATED"/>
    <property type="match status" value="1"/>
</dbReference>
<dbReference type="InterPro" id="IPR011009">
    <property type="entry name" value="Kinase-like_dom_sf"/>
</dbReference>
<comment type="subcellular location">
    <subcellularLocation>
        <location evidence="1">Membrane</location>
        <topology evidence="1">Single-pass membrane protein</topology>
    </subcellularLocation>
</comment>
<dbReference type="Gene3D" id="3.30.200.20">
    <property type="entry name" value="Phosphorylase Kinase, domain 1"/>
    <property type="match status" value="1"/>
</dbReference>
<dbReference type="CDD" id="cd01949">
    <property type="entry name" value="GGDEF"/>
    <property type="match status" value="1"/>
</dbReference>
<dbReference type="InterPro" id="IPR050469">
    <property type="entry name" value="Diguanylate_Cyclase"/>
</dbReference>
<dbReference type="STRING" id="1123281.SAMN02745180_02219"/>
<dbReference type="Pfam" id="PF00069">
    <property type="entry name" value="Pkinase"/>
    <property type="match status" value="1"/>
</dbReference>
<proteinExistence type="predicted"/>
<dbReference type="InterPro" id="IPR000719">
    <property type="entry name" value="Prot_kinase_dom"/>
</dbReference>
<name>A0A1M5YIJ6_9FIRM</name>
<dbReference type="InterPro" id="IPR041664">
    <property type="entry name" value="AAA_16"/>
</dbReference>
<dbReference type="Gene3D" id="1.10.510.10">
    <property type="entry name" value="Transferase(Phosphotransferase) domain 1"/>
    <property type="match status" value="1"/>
</dbReference>
<feature type="repeat" description="TPR" evidence="2">
    <location>
        <begin position="871"/>
        <end position="904"/>
    </location>
</feature>
<dbReference type="SUPFAM" id="SSF55073">
    <property type="entry name" value="Nucleotide cyclase"/>
    <property type="match status" value="1"/>
</dbReference>
<dbReference type="FunFam" id="3.30.70.270:FF:000001">
    <property type="entry name" value="Diguanylate cyclase domain protein"/>
    <property type="match status" value="1"/>
</dbReference>
<gene>
    <name evidence="5" type="ORF">SAMN02745180_02219</name>
</gene>
<dbReference type="PANTHER" id="PTHR45138">
    <property type="entry name" value="REGULATORY COMPONENTS OF SENSORY TRANSDUCTION SYSTEM"/>
    <property type="match status" value="1"/>
</dbReference>
<dbReference type="SUPFAM" id="SSF55781">
    <property type="entry name" value="GAF domain-like"/>
    <property type="match status" value="1"/>
</dbReference>
<dbReference type="Gene3D" id="3.30.450.40">
    <property type="match status" value="1"/>
</dbReference>
<evidence type="ECO:0000313" key="6">
    <source>
        <dbReference type="Proteomes" id="UP000184389"/>
    </source>
</evidence>
<keyword evidence="6" id="KW-1185">Reference proteome</keyword>
<dbReference type="InterPro" id="IPR011990">
    <property type="entry name" value="TPR-like_helical_dom_sf"/>
</dbReference>
<dbReference type="Gene3D" id="3.30.70.270">
    <property type="match status" value="1"/>
</dbReference>
<dbReference type="SUPFAM" id="SSF52540">
    <property type="entry name" value="P-loop containing nucleoside triphosphate hydrolases"/>
    <property type="match status" value="1"/>
</dbReference>
<protein>
    <submittedName>
        <fullName evidence="5">Diguanylate cyclase (GGDEF) domain-containing protein</fullName>
    </submittedName>
</protein>
<feature type="domain" description="GGDEF" evidence="4">
    <location>
        <begin position="1509"/>
        <end position="1640"/>
    </location>
</feature>
<dbReference type="InterPro" id="IPR043128">
    <property type="entry name" value="Rev_trsase/Diguanyl_cyclase"/>
</dbReference>
<accession>A0A1M5YIJ6</accession>
<dbReference type="InterPro" id="IPR027417">
    <property type="entry name" value="P-loop_NTPase"/>
</dbReference>
<dbReference type="SMART" id="SM00220">
    <property type="entry name" value="S_TKc"/>
    <property type="match status" value="1"/>
</dbReference>
<dbReference type="SUPFAM" id="SSF48452">
    <property type="entry name" value="TPR-like"/>
    <property type="match status" value="2"/>
</dbReference>
<dbReference type="GO" id="GO:0005524">
    <property type="term" value="F:ATP binding"/>
    <property type="evidence" value="ECO:0007669"/>
    <property type="project" value="InterPro"/>
</dbReference>
<organism evidence="5 6">
    <name type="scientific">Sporanaerobacter acetigenes DSM 13106</name>
    <dbReference type="NCBI Taxonomy" id="1123281"/>
    <lineage>
        <taxon>Bacteria</taxon>
        <taxon>Bacillati</taxon>
        <taxon>Bacillota</taxon>
        <taxon>Tissierellia</taxon>
        <taxon>Tissierellales</taxon>
        <taxon>Sporanaerobacteraceae</taxon>
        <taxon>Sporanaerobacter</taxon>
    </lineage>
</organism>
<dbReference type="Pfam" id="PF00990">
    <property type="entry name" value="GGDEF"/>
    <property type="match status" value="1"/>
</dbReference>
<dbReference type="OrthoDB" id="2369808at2"/>
<dbReference type="Gene3D" id="1.25.40.10">
    <property type="entry name" value="Tetratricopeptide repeat domain"/>
    <property type="match status" value="2"/>
</dbReference>
<feature type="repeat" description="TPR" evidence="2">
    <location>
        <begin position="1034"/>
        <end position="1067"/>
    </location>
</feature>
<dbReference type="NCBIfam" id="TIGR00254">
    <property type="entry name" value="GGDEF"/>
    <property type="match status" value="1"/>
</dbReference>
<sequence>MNIVCIKKGKTVIFMRGRIDMKIIDNRYKIEELMSESLSGSLYLVTDLWNNDKRHFLKFYNYSYNKYMNIINYFMNEFIHISNIKHKNLLGSENFKIVKSIDREKIWVNQYYCITECVDKPTLKDVREDLSLDEKLYIILQLCTVLDFLHFRGIIYKHLIPKNIYILEDGQIKIKALATVNEEVIDNDYSDIDRFFISSEVLLKLGVVDEKSDFYSLGMIIKYLFQEDLKNTFLEDISHKNIHSLNDKQITFLNNTIESLTRKSVSNRTGNLKKLISDFSRYFSLDYTVDYKEEREVLNFNTKIVGRENEIKQLLGIDKDFEESKYNTNLFIVDGEEGIGKTRFLKEIKYILELKGREVYQIDIKEKENISLKSVSNVLRQMIKYAPKNLIDKYGSELIKIIPELRFIEDIVPSASLPDEKEKLRLYDRIASFLKDLAKEKPIYIIVDNIHNVDEDTLRLTNYVLQNIDGVPLLFIVSYNEDKLEKSSINTLVSDWKLRRNTKSIKLPKLGLYEIGDMVQHILGMNFRPLNFSTAILKETLGNPRYIELILQDLFAVGELCINENGNWNLISISYSDIYMPSDLDETLRKQLSLLENQALELVKIISIFNVPVSKSVILQMLNVEANELNNMIEKLVSMKLLDERLGDWGYSYTFYNMQLKKLLYHELDEEEKINLHKKASEVLENIYSLEDRENIDELIYHLKMSNQSDKAIDYLIKQAKKVQFILSAEALSLWEKANELLKDKRSELRLEVLENMGKLFTLRGENEKALGVYKEILNEAIEFNQKRYIVKGKNYMGDIYYRRNEVEDAFKVGLEAEKIAYAINYVGGILHSRVLLSKLYALKDNLDLALDEANQALELALTEEREQNLGYIYNQIGIIHYYNGNVELASESFKKSIEVFQNTKNYIEMTKPLNNMGTICLDYYGDDEKGIGYYDRALDICTKYGYWEMELVILNNTGETCIKNHEYGKARDYIEKSRNIAIDMEDRSMIFLTNVNLGEIYLFTGEYDSAFNCYNFLKGEFEKNLSFAKEIVNQYYIFLGNFYFKFGQWDRAQKYYEQNMREFKDFSLNYYLKSKARIIIINCLKDKIFDKARIEEIRNKYKEININRDRVKILTEFAAISIIYGKKEYAYEILDEIGNISDIPYSDVLNNIQKFIMFSMEENGVLYLMEIESKIKDMDFPELNLFMNYVIGRKSYSKGECYKAINYYLESLDIMYRLVKKIPDKNFQMSYIESHQGDEIKHEINKIFKEIFGIEVHCVYTADIASGKTDIENYFDFKTLFDLIGDEDFSKIVGDSFSNNYIKDVNNVNDLIMKFDDNYKHNLDVILKYLAKETVAQKGVIFLCDEENDGFEVIARLKDENISMVNESIINLVEKRRDGLVVKNTFGYNKNNVFEALLSMDTKALICMPIVRKGKDIKENLDERRRKTFIMEDKIVGYIYLETDRLFNRFDFERFKLVKSLSHLAFLNIENYNLKTLSTIDKMTGIYTRKHFDTLFREILYISKKNNGKFSLLMLDIDKFKTINDTYGHRKGDEVLSLIGKTLLENTRSTDIVARYGGEEFIIVLPNTEEKEAKEIGEKIRGKIEELKVANMDYPLTISIGISLYSEHSKYKEELIEKADQALYCAKEKGRNRVVLWDSNIASNLNRGDRLAGIISGNTVQDQRNVLAIMDVVDLLKKNMTTAEKIYEFLGRIIETVDAEYSILMLMNTSGKVDKIFARKRFASDWIKPPKYNKKIVEKAVKNKKGEFLIDWENIKDIDVISGTPNWQSTIVTPLVVKEVAKGIVYLTVPLKEKEFDYNNYNLVNTICEVFSTVI</sequence>
<dbReference type="RefSeq" id="WP_132996278.1">
    <property type="nucleotide sequence ID" value="NZ_FQXR01000012.1"/>
</dbReference>
<reference evidence="5 6" key="1">
    <citation type="submission" date="2016-11" db="EMBL/GenBank/DDBJ databases">
        <authorList>
            <person name="Jaros S."/>
            <person name="Januszkiewicz K."/>
            <person name="Wedrychowicz H."/>
        </authorList>
    </citation>
    <scope>NUCLEOTIDE SEQUENCE [LARGE SCALE GENOMIC DNA]</scope>
    <source>
        <strain evidence="5 6">DSM 13106</strain>
    </source>
</reference>
<evidence type="ECO:0000313" key="5">
    <source>
        <dbReference type="EMBL" id="SHI11881.1"/>
    </source>
</evidence>
<dbReference type="Proteomes" id="UP000184389">
    <property type="component" value="Unassembled WGS sequence"/>
</dbReference>
<dbReference type="InterPro" id="IPR029787">
    <property type="entry name" value="Nucleotide_cyclase"/>
</dbReference>
<dbReference type="SMART" id="SM00028">
    <property type="entry name" value="TPR"/>
    <property type="match status" value="8"/>
</dbReference>
<evidence type="ECO:0000256" key="1">
    <source>
        <dbReference type="ARBA" id="ARBA00004167"/>
    </source>
</evidence>
<evidence type="ECO:0000256" key="2">
    <source>
        <dbReference type="PROSITE-ProRule" id="PRU00339"/>
    </source>
</evidence>
<dbReference type="Pfam" id="PF13191">
    <property type="entry name" value="AAA_16"/>
    <property type="match status" value="1"/>
</dbReference>